<accession>A0A411YXI0</accession>
<reference evidence="1 2" key="1">
    <citation type="submission" date="2018-08" db="EMBL/GenBank/DDBJ databases">
        <title>Flavobacterium tibetense sp. nov., isolated from a wetland YonghuCo on Tibetan Plateau.</title>
        <authorList>
            <person name="Phurbu D."/>
            <person name="Lu H."/>
            <person name="Xing P."/>
        </authorList>
    </citation>
    <scope>NUCLEOTIDE SEQUENCE [LARGE SCALE GENOMIC DNA]</scope>
    <source>
        <strain evidence="1 2">DJC</strain>
    </source>
</reference>
<comment type="caution">
    <text evidence="1">The sequence shown here is derived from an EMBL/GenBank/DDBJ whole genome shotgun (WGS) entry which is preliminary data.</text>
</comment>
<sequence>MAATRDAAFTGWLREAEESLTVVTGFRSQIRDTQVTRAADVPLLRLAILADALIRSADPDDFQRARGLLAHPSLFRCLEAGTVGRRVDAMVWTAVHRLDELADLDA</sequence>
<proteinExistence type="predicted"/>
<evidence type="ECO:0000313" key="2">
    <source>
        <dbReference type="Proteomes" id="UP000284547"/>
    </source>
</evidence>
<evidence type="ECO:0000313" key="1">
    <source>
        <dbReference type="EMBL" id="RGP35597.1"/>
    </source>
</evidence>
<name>A0A411YXI0_9RHOB</name>
<dbReference type="AlphaFoldDB" id="A0A411YXI0"/>
<gene>
    <name evidence="1" type="ORF">D1012_19555</name>
</gene>
<dbReference type="EMBL" id="QWEY01000014">
    <property type="protein sequence ID" value="RGP35597.1"/>
    <property type="molecule type" value="Genomic_DNA"/>
</dbReference>
<protein>
    <submittedName>
        <fullName evidence="1">Uncharacterized protein</fullName>
    </submittedName>
</protein>
<keyword evidence="2" id="KW-1185">Reference proteome</keyword>
<dbReference type="Proteomes" id="UP000284547">
    <property type="component" value="Unassembled WGS sequence"/>
</dbReference>
<organism evidence="1 2">
    <name type="scientific">Pseudotabrizicola alkalilacus</name>
    <dbReference type="NCBI Taxonomy" id="2305252"/>
    <lineage>
        <taxon>Bacteria</taxon>
        <taxon>Pseudomonadati</taxon>
        <taxon>Pseudomonadota</taxon>
        <taxon>Alphaproteobacteria</taxon>
        <taxon>Rhodobacterales</taxon>
        <taxon>Paracoccaceae</taxon>
        <taxon>Pseudotabrizicola</taxon>
    </lineage>
</organism>